<organism evidence="4">
    <name type="scientific">Neocaridina davidi</name>
    <dbReference type="NCBI Taxonomy" id="1592667"/>
    <lineage>
        <taxon>Eukaryota</taxon>
        <taxon>Metazoa</taxon>
        <taxon>Ecdysozoa</taxon>
        <taxon>Arthropoda</taxon>
        <taxon>Crustacea</taxon>
        <taxon>Multicrustacea</taxon>
        <taxon>Malacostraca</taxon>
        <taxon>Eumalacostraca</taxon>
        <taxon>Eucarida</taxon>
        <taxon>Decapoda</taxon>
        <taxon>Pleocyemata</taxon>
        <taxon>Caridea</taxon>
        <taxon>Atyoidea</taxon>
        <taxon>Atyidae</taxon>
        <taxon>Neocaridina</taxon>
    </lineage>
</organism>
<dbReference type="EMBL" id="MK044339">
    <property type="protein sequence ID" value="AYP74899.1"/>
    <property type="molecule type" value="mRNA"/>
</dbReference>
<evidence type="ECO:0000256" key="2">
    <source>
        <dbReference type="ARBA" id="ARBA00023022"/>
    </source>
</evidence>
<evidence type="ECO:0000313" key="4">
    <source>
        <dbReference type="EMBL" id="AYP74899.1"/>
    </source>
</evidence>
<feature type="chain" id="PRO_5018297918" evidence="3">
    <location>
        <begin position="26"/>
        <end position="124"/>
    </location>
</feature>
<protein>
    <submittedName>
        <fullName evidence="4">Anti-lipopolysaccharide factor</fullName>
    </submittedName>
</protein>
<dbReference type="Pfam" id="PF11630">
    <property type="entry name" value="Anti-LPS-SCYG"/>
    <property type="match status" value="1"/>
</dbReference>
<dbReference type="GO" id="GO:0042742">
    <property type="term" value="P:defense response to bacterium"/>
    <property type="evidence" value="ECO:0007669"/>
    <property type="project" value="UniProtKB-KW"/>
</dbReference>
<evidence type="ECO:0000256" key="3">
    <source>
        <dbReference type="SAM" id="SignalP"/>
    </source>
</evidence>
<dbReference type="InterPro" id="IPR038539">
    <property type="entry name" value="Anti-LPS_factor/Scygonadin_sf"/>
</dbReference>
<reference evidence="4" key="1">
    <citation type="journal article" date="2018" name="Fish Shellfish Immunol.">
        <title>Bursicon homodimers induce innate immune by activating the expression of anti-microbial peptide genes in the shrimp Neocaridina heteropoda.</title>
        <authorList>
            <person name="Li R."/>
            <person name="Weng J."/>
            <person name="Wang X."/>
            <person name="Meng Q."/>
            <person name="Wang Y."/>
            <person name="Sun J."/>
        </authorList>
    </citation>
    <scope>NUCLEOTIDE SEQUENCE</scope>
</reference>
<accession>A0A3G3CBB3</accession>
<name>A0A3G3CBB3_9EUCA</name>
<dbReference type="SMR" id="A0A3G3CBB3"/>
<proteinExistence type="evidence at transcript level"/>
<dbReference type="AlphaFoldDB" id="A0A3G3CBB3"/>
<keyword evidence="2" id="KW-0044">Antibiotic</keyword>
<keyword evidence="1" id="KW-0929">Antimicrobial</keyword>
<feature type="signal peptide" evidence="3">
    <location>
        <begin position="1"/>
        <end position="25"/>
    </location>
</feature>
<dbReference type="InterPro" id="IPR024509">
    <property type="entry name" value="Anti-LPS_factor/Scygonadin"/>
</dbReference>
<dbReference type="Gene3D" id="3.30.160.320">
    <property type="match status" value="1"/>
</dbReference>
<keyword evidence="3" id="KW-0732">Signal</keyword>
<evidence type="ECO:0000256" key="1">
    <source>
        <dbReference type="ARBA" id="ARBA00022529"/>
    </source>
</evidence>
<sequence length="124" mass="13902">MRATFIVSVILMGLIVAPLVPTCEAQGWEALAIAVGEKLVGLWNLGNLEFMGRSCEYSVKPTIRRFELYFKGRMWCPGWTPIRGEAMTRSRSGVVGLTTRDFARKAFESGLITEEQAQTWLNSK</sequence>